<dbReference type="RefSeq" id="WP_044396576.1">
    <property type="nucleotide sequence ID" value="NZ_JXIQ01000195.1"/>
</dbReference>
<dbReference type="PROSITE" id="PS51104">
    <property type="entry name" value="PTS_EIIC_TYPE_2"/>
    <property type="match status" value="1"/>
</dbReference>
<keyword evidence="8 9" id="KW-0472">Membrane</keyword>
<keyword evidence="2" id="KW-0813">Transport</keyword>
<evidence type="ECO:0000256" key="4">
    <source>
        <dbReference type="ARBA" id="ARBA00022597"/>
    </source>
</evidence>
<feature type="transmembrane region" description="Helical" evidence="9">
    <location>
        <begin position="289"/>
        <end position="322"/>
    </location>
</feature>
<dbReference type="PATRIC" id="fig|285983.3.peg.3263"/>
<keyword evidence="4" id="KW-0762">Sugar transport</keyword>
<dbReference type="GO" id="GO:0005886">
    <property type="term" value="C:plasma membrane"/>
    <property type="evidence" value="ECO:0007669"/>
    <property type="project" value="UniProtKB-SubCell"/>
</dbReference>
<dbReference type="PANTHER" id="PTHR37324">
    <property type="entry name" value="PTS SYSTEM GALACTITOL-SPECIFIC EIIC COMPONENT"/>
    <property type="match status" value="1"/>
</dbReference>
<feature type="transmembrane region" description="Helical" evidence="9">
    <location>
        <begin position="328"/>
        <end position="347"/>
    </location>
</feature>
<keyword evidence="12" id="KW-1185">Reference proteome</keyword>
<sequence>MGVLQWFVDLGASVMLPIIIFVFALVLGTKVGKAFRSGLTVGIGFIGINLVIGLLGNSLGPAAQAMVENFGVELSIIDVGWPAAAAISYGTALGSLAIPIGIGLNVILLTFGLMRTLNVDVWNYWHAAFTGALVYALTGSFPIGIATIVVHLMLLFLLADLIQKDIEKFYGFKNITFPHGTSIPSYIIAKPLNWVFDRIPGFNKLEANPDTIQKRLGVLGDSTVMGVLIGLIIGILAGYDVKGVLNLGVQTGAVLLLLPRMVSLLMEGLSPISEAAGNFVKKRFPGRDLYIGMDSALAIGHPAVLSASLLIVPITLFLAVILPGNRVLPFADLATIPFIIALMVPVFRGNIIRTIIGASLYIGVGLYIATWVAPLLTSAAKSANFDMGNNQSISSLVDGAVWTTFLFVWLPKIFSWYSIALIGVIVLGLMIYINKIKVKKVIGVAEDPTAKLN</sequence>
<feature type="transmembrane region" description="Helical" evidence="9">
    <location>
        <begin position="359"/>
        <end position="380"/>
    </location>
</feature>
<evidence type="ECO:0000313" key="12">
    <source>
        <dbReference type="Proteomes" id="UP000032512"/>
    </source>
</evidence>
<dbReference type="InterPro" id="IPR013853">
    <property type="entry name" value="EIIC-GAT"/>
</dbReference>
<dbReference type="OrthoDB" id="9787936at2"/>
<feature type="transmembrane region" description="Helical" evidence="9">
    <location>
        <begin position="218"/>
        <end position="239"/>
    </location>
</feature>
<keyword evidence="3" id="KW-1003">Cell membrane</keyword>
<dbReference type="Proteomes" id="UP000032512">
    <property type="component" value="Unassembled WGS sequence"/>
</dbReference>
<evidence type="ECO:0000313" key="11">
    <source>
        <dbReference type="EMBL" id="KIY20576.1"/>
    </source>
</evidence>
<evidence type="ECO:0000256" key="9">
    <source>
        <dbReference type="SAM" id="Phobius"/>
    </source>
</evidence>
<evidence type="ECO:0000256" key="1">
    <source>
        <dbReference type="ARBA" id="ARBA00004651"/>
    </source>
</evidence>
<dbReference type="GO" id="GO:0015577">
    <property type="term" value="F:galactitol transmembrane transporter activity"/>
    <property type="evidence" value="ECO:0007669"/>
    <property type="project" value="InterPro"/>
</dbReference>
<dbReference type="PIRSF" id="PIRSF006304">
    <property type="entry name" value="GatC"/>
    <property type="match status" value="1"/>
</dbReference>
<evidence type="ECO:0000259" key="10">
    <source>
        <dbReference type="PROSITE" id="PS51104"/>
    </source>
</evidence>
<gene>
    <name evidence="11" type="ORF">UB32_18475</name>
</gene>
<keyword evidence="7 9" id="KW-1133">Transmembrane helix</keyword>
<keyword evidence="6 9" id="KW-0812">Transmembrane</keyword>
<evidence type="ECO:0000256" key="2">
    <source>
        <dbReference type="ARBA" id="ARBA00022448"/>
    </source>
</evidence>
<organism evidence="11 12">
    <name type="scientific">Mesobacillus subterraneus</name>
    <dbReference type="NCBI Taxonomy" id="285983"/>
    <lineage>
        <taxon>Bacteria</taxon>
        <taxon>Bacillati</taxon>
        <taxon>Bacillota</taxon>
        <taxon>Bacilli</taxon>
        <taxon>Bacillales</taxon>
        <taxon>Bacillaceae</taxon>
        <taxon>Mesobacillus</taxon>
    </lineage>
</organism>
<dbReference type="Pfam" id="PF03611">
    <property type="entry name" value="EIIC-GAT"/>
    <property type="match status" value="1"/>
</dbReference>
<dbReference type="EMBL" id="JXIQ01000195">
    <property type="protein sequence ID" value="KIY20576.1"/>
    <property type="molecule type" value="Genomic_DNA"/>
</dbReference>
<protein>
    <submittedName>
        <fullName evidence="11">PTS galactitol transporter subunit IIC</fullName>
    </submittedName>
</protein>
<dbReference type="AlphaFoldDB" id="A0A0D6Z692"/>
<name>A0A0D6Z692_9BACI</name>
<keyword evidence="5" id="KW-0598">Phosphotransferase system</keyword>
<evidence type="ECO:0000256" key="3">
    <source>
        <dbReference type="ARBA" id="ARBA00022475"/>
    </source>
</evidence>
<feature type="transmembrane region" description="Helical" evidence="9">
    <location>
        <begin position="143"/>
        <end position="162"/>
    </location>
</feature>
<feature type="domain" description="PTS EIIC type-2" evidence="10">
    <location>
        <begin position="4"/>
        <end position="445"/>
    </location>
</feature>
<comment type="subcellular location">
    <subcellularLocation>
        <location evidence="1">Cell membrane</location>
        <topology evidence="1">Multi-pass membrane protein</topology>
    </subcellularLocation>
</comment>
<feature type="transmembrane region" description="Helical" evidence="9">
    <location>
        <begin position="39"/>
        <end position="59"/>
    </location>
</feature>
<feature type="transmembrane region" description="Helical" evidence="9">
    <location>
        <begin position="414"/>
        <end position="433"/>
    </location>
</feature>
<dbReference type="PANTHER" id="PTHR37324:SF2">
    <property type="entry name" value="PTS SYSTEM GALACTITOL-SPECIFIC EIIC COMPONENT"/>
    <property type="match status" value="1"/>
</dbReference>
<evidence type="ECO:0000256" key="7">
    <source>
        <dbReference type="ARBA" id="ARBA00022989"/>
    </source>
</evidence>
<reference evidence="11 12" key="1">
    <citation type="submission" date="2015-01" db="EMBL/GenBank/DDBJ databases">
        <title>Draft genome sequences of the supercritical CO2 tolerant bacteria Bacillus subterraneus MITOT1 and Bacillus cereus MIT0214.</title>
        <authorList>
            <person name="Peet K.C."/>
            <person name="Thompson J.R."/>
        </authorList>
    </citation>
    <scope>NUCLEOTIDE SEQUENCE [LARGE SCALE GENOMIC DNA]</scope>
    <source>
        <strain evidence="11 12">MITOT1</strain>
    </source>
</reference>
<comment type="caution">
    <text evidence="11">The sequence shown here is derived from an EMBL/GenBank/DDBJ whole genome shotgun (WGS) entry which is preliminary data.</text>
</comment>
<dbReference type="InterPro" id="IPR013014">
    <property type="entry name" value="PTS_EIIC_2"/>
</dbReference>
<evidence type="ECO:0000256" key="5">
    <source>
        <dbReference type="ARBA" id="ARBA00022683"/>
    </source>
</evidence>
<accession>A0A0D6Z692</accession>
<proteinExistence type="predicted"/>
<dbReference type="GO" id="GO:0009401">
    <property type="term" value="P:phosphoenolpyruvate-dependent sugar phosphotransferase system"/>
    <property type="evidence" value="ECO:0007669"/>
    <property type="project" value="UniProtKB-KW"/>
</dbReference>
<feature type="transmembrane region" description="Helical" evidence="9">
    <location>
        <begin position="6"/>
        <end position="27"/>
    </location>
</feature>
<dbReference type="InterPro" id="IPR004703">
    <property type="entry name" value="PTS_sugar-sp_permease"/>
</dbReference>
<evidence type="ECO:0000256" key="6">
    <source>
        <dbReference type="ARBA" id="ARBA00022692"/>
    </source>
</evidence>
<feature type="transmembrane region" description="Helical" evidence="9">
    <location>
        <begin position="79"/>
        <end position="109"/>
    </location>
</feature>
<evidence type="ECO:0000256" key="8">
    <source>
        <dbReference type="ARBA" id="ARBA00023136"/>
    </source>
</evidence>